<gene>
    <name evidence="2" type="ordered locus">SCAB_38251</name>
</gene>
<evidence type="ECO:0000259" key="1">
    <source>
        <dbReference type="PROSITE" id="PS51186"/>
    </source>
</evidence>
<dbReference type="SUPFAM" id="SSF55729">
    <property type="entry name" value="Acyl-CoA N-acyltransferases (Nat)"/>
    <property type="match status" value="1"/>
</dbReference>
<sequence length="163" mass="17698">MDGVGRRIALHEVDDENWRAVADIAPLDGQRRYVPALAARYLLLSLREGVWHSLAVRADDTVVGHVMWGRDEDGSYWVGGMLIDGAEQGRGVGRAVARTLLRRLADRPDCTVLRLSYRPENTAAERLYTSLGFVPVPSGEGDADDEVVAELSATSVGRVSGAP</sequence>
<evidence type="ECO:0000313" key="3">
    <source>
        <dbReference type="Proteomes" id="UP000001444"/>
    </source>
</evidence>
<dbReference type="AlphaFoldDB" id="C9YXX7"/>
<name>C9YXX7_STRSW</name>
<dbReference type="PROSITE" id="PS51186">
    <property type="entry name" value="GNAT"/>
    <property type="match status" value="1"/>
</dbReference>
<dbReference type="CDD" id="cd04301">
    <property type="entry name" value="NAT_SF"/>
    <property type="match status" value="1"/>
</dbReference>
<keyword evidence="2" id="KW-0808">Transferase</keyword>
<dbReference type="GO" id="GO:0016747">
    <property type="term" value="F:acyltransferase activity, transferring groups other than amino-acyl groups"/>
    <property type="evidence" value="ECO:0007669"/>
    <property type="project" value="InterPro"/>
</dbReference>
<dbReference type="Proteomes" id="UP000001444">
    <property type="component" value="Chromosome"/>
</dbReference>
<reference evidence="2 3" key="1">
    <citation type="journal article" date="2010" name="Mol. Plant Microbe Interact.">
        <title>Streptomyces scabies 87-22 contains a coronafacic acid-like biosynthetic cluster that contributes to plant-microbe interactions.</title>
        <authorList>
            <person name="Bignell D.R."/>
            <person name="Seipke R.F."/>
            <person name="Huguet-Tapia J.C."/>
            <person name="Chambers A.H."/>
            <person name="Parry R.J."/>
            <person name="Loria R."/>
        </authorList>
    </citation>
    <scope>NUCLEOTIDE SEQUENCE [LARGE SCALE GENOMIC DNA]</scope>
    <source>
        <strain evidence="2 3">87.22</strain>
    </source>
</reference>
<dbReference type="Pfam" id="PF00583">
    <property type="entry name" value="Acetyltransf_1"/>
    <property type="match status" value="1"/>
</dbReference>
<dbReference type="InterPro" id="IPR000182">
    <property type="entry name" value="GNAT_dom"/>
</dbReference>
<dbReference type="InterPro" id="IPR016181">
    <property type="entry name" value="Acyl_CoA_acyltransferase"/>
</dbReference>
<feature type="domain" description="N-acetyltransferase" evidence="1">
    <location>
        <begin position="8"/>
        <end position="154"/>
    </location>
</feature>
<dbReference type="STRING" id="680198.SCAB_38251"/>
<protein>
    <submittedName>
        <fullName evidence="2">Putative acetyltransferase</fullName>
    </submittedName>
</protein>
<dbReference type="EMBL" id="FN554889">
    <property type="protein sequence ID" value="CBG70906.1"/>
    <property type="molecule type" value="Genomic_DNA"/>
</dbReference>
<accession>C9YXX7</accession>
<organism evidence="2 3">
    <name type="scientific">Streptomyces scabiei (strain 87.22)</name>
    <dbReference type="NCBI Taxonomy" id="680198"/>
    <lineage>
        <taxon>Bacteria</taxon>
        <taxon>Bacillati</taxon>
        <taxon>Actinomycetota</taxon>
        <taxon>Actinomycetes</taxon>
        <taxon>Kitasatosporales</taxon>
        <taxon>Streptomycetaceae</taxon>
        <taxon>Streptomyces</taxon>
    </lineage>
</organism>
<proteinExistence type="predicted"/>
<dbReference type="Gene3D" id="3.40.630.30">
    <property type="match status" value="1"/>
</dbReference>
<dbReference type="eggNOG" id="COG0456">
    <property type="taxonomic scope" value="Bacteria"/>
</dbReference>
<dbReference type="HOGENOM" id="CLU_111226_4_0_11"/>
<evidence type="ECO:0000313" key="2">
    <source>
        <dbReference type="EMBL" id="CBG70906.1"/>
    </source>
</evidence>
<keyword evidence="3" id="KW-1185">Reference proteome</keyword>
<dbReference type="KEGG" id="scb:SCAB_38251"/>